<dbReference type="InterPro" id="IPR039426">
    <property type="entry name" value="TonB-dep_rcpt-like"/>
</dbReference>
<dbReference type="PANTHER" id="PTHR32552:SF82">
    <property type="entry name" value="FCUA PROTEIN"/>
    <property type="match status" value="1"/>
</dbReference>
<dbReference type="PROSITE" id="PS01156">
    <property type="entry name" value="TONB_DEPENDENT_REC_2"/>
    <property type="match status" value="1"/>
</dbReference>
<evidence type="ECO:0000259" key="18">
    <source>
        <dbReference type="Pfam" id="PF00593"/>
    </source>
</evidence>
<proteinExistence type="inferred from homology"/>
<dbReference type="InterPro" id="IPR010917">
    <property type="entry name" value="TonB_rcpt_CS"/>
</dbReference>
<evidence type="ECO:0000256" key="10">
    <source>
        <dbReference type="ARBA" id="ARBA00023077"/>
    </source>
</evidence>
<evidence type="ECO:0000313" key="20">
    <source>
        <dbReference type="EMBL" id="MYM75391.1"/>
    </source>
</evidence>
<evidence type="ECO:0000256" key="4">
    <source>
        <dbReference type="ARBA" id="ARBA00022452"/>
    </source>
</evidence>
<dbReference type="InterPro" id="IPR036942">
    <property type="entry name" value="Beta-barrel_TonB_sf"/>
</dbReference>
<evidence type="ECO:0000256" key="9">
    <source>
        <dbReference type="ARBA" id="ARBA00023065"/>
    </source>
</evidence>
<keyword evidence="4 14" id="KW-1134">Transmembrane beta strand</keyword>
<dbReference type="CDD" id="cd01347">
    <property type="entry name" value="ligand_gated_channel"/>
    <property type="match status" value="1"/>
</dbReference>
<evidence type="ECO:0000256" key="17">
    <source>
        <dbReference type="SAM" id="SignalP"/>
    </source>
</evidence>
<feature type="domain" description="TonB-dependent receptor-like beta-barrel" evidence="18">
    <location>
        <begin position="252"/>
        <end position="687"/>
    </location>
</feature>
<dbReference type="GO" id="GO:0009279">
    <property type="term" value="C:cell outer membrane"/>
    <property type="evidence" value="ECO:0007669"/>
    <property type="project" value="UniProtKB-SubCell"/>
</dbReference>
<evidence type="ECO:0000256" key="11">
    <source>
        <dbReference type="ARBA" id="ARBA00023136"/>
    </source>
</evidence>
<organism evidence="20 21">
    <name type="scientific">Duganella margarita</name>
    <dbReference type="NCBI Taxonomy" id="2692170"/>
    <lineage>
        <taxon>Bacteria</taxon>
        <taxon>Pseudomonadati</taxon>
        <taxon>Pseudomonadota</taxon>
        <taxon>Betaproteobacteria</taxon>
        <taxon>Burkholderiales</taxon>
        <taxon>Oxalobacteraceae</taxon>
        <taxon>Telluria group</taxon>
        <taxon>Duganella</taxon>
    </lineage>
</organism>
<evidence type="ECO:0000256" key="13">
    <source>
        <dbReference type="ARBA" id="ARBA00023237"/>
    </source>
</evidence>
<evidence type="ECO:0000256" key="12">
    <source>
        <dbReference type="ARBA" id="ARBA00023170"/>
    </source>
</evidence>
<evidence type="ECO:0000256" key="7">
    <source>
        <dbReference type="ARBA" id="ARBA00022729"/>
    </source>
</evidence>
<keyword evidence="12 20" id="KW-0675">Receptor</keyword>
<dbReference type="PROSITE" id="PS52016">
    <property type="entry name" value="TONB_DEPENDENT_REC_3"/>
    <property type="match status" value="1"/>
</dbReference>
<evidence type="ECO:0000256" key="3">
    <source>
        <dbReference type="ARBA" id="ARBA00022448"/>
    </source>
</evidence>
<keyword evidence="6 14" id="KW-0812">Transmembrane</keyword>
<reference evidence="20 21" key="1">
    <citation type="submission" date="2019-12" db="EMBL/GenBank/DDBJ databases">
        <title>Novel species isolated from a subtropical stream in China.</title>
        <authorList>
            <person name="Lu H."/>
        </authorList>
    </citation>
    <scope>NUCLEOTIDE SEQUENCE [LARGE SCALE GENOMIC DNA]</scope>
    <source>
        <strain evidence="20 21">FT134W</strain>
    </source>
</reference>
<dbReference type="InterPro" id="IPR010105">
    <property type="entry name" value="TonB_sidphr_rcpt"/>
</dbReference>
<protein>
    <submittedName>
        <fullName evidence="20">TonB-dependent siderophore receptor</fullName>
    </submittedName>
</protein>
<keyword evidence="13 14" id="KW-0998">Cell outer membrane</keyword>
<gene>
    <name evidence="20" type="ORF">GTP56_24790</name>
</gene>
<keyword evidence="8" id="KW-0408">Iron</keyword>
<dbReference type="GO" id="GO:0015891">
    <property type="term" value="P:siderophore transport"/>
    <property type="evidence" value="ECO:0007669"/>
    <property type="project" value="InterPro"/>
</dbReference>
<evidence type="ECO:0000256" key="14">
    <source>
        <dbReference type="PROSITE-ProRule" id="PRU01360"/>
    </source>
</evidence>
<evidence type="ECO:0000259" key="19">
    <source>
        <dbReference type="Pfam" id="PF07715"/>
    </source>
</evidence>
<comment type="similarity">
    <text evidence="2 14 16">Belongs to the TonB-dependent receptor family.</text>
</comment>
<dbReference type="GO" id="GO:0038023">
    <property type="term" value="F:signaling receptor activity"/>
    <property type="evidence" value="ECO:0007669"/>
    <property type="project" value="InterPro"/>
</dbReference>
<feature type="signal peptide" evidence="17">
    <location>
        <begin position="1"/>
        <end position="25"/>
    </location>
</feature>
<feature type="chain" id="PRO_5031463359" evidence="17">
    <location>
        <begin position="26"/>
        <end position="721"/>
    </location>
</feature>
<evidence type="ECO:0000256" key="16">
    <source>
        <dbReference type="RuleBase" id="RU003357"/>
    </source>
</evidence>
<dbReference type="PANTHER" id="PTHR32552">
    <property type="entry name" value="FERRICHROME IRON RECEPTOR-RELATED"/>
    <property type="match status" value="1"/>
</dbReference>
<evidence type="ECO:0000256" key="6">
    <source>
        <dbReference type="ARBA" id="ARBA00022692"/>
    </source>
</evidence>
<keyword evidence="11 14" id="KW-0472">Membrane</keyword>
<evidence type="ECO:0000256" key="8">
    <source>
        <dbReference type="ARBA" id="ARBA00023004"/>
    </source>
</evidence>
<feature type="domain" description="TonB-dependent receptor plug" evidence="19">
    <location>
        <begin position="71"/>
        <end position="169"/>
    </location>
</feature>
<keyword evidence="9" id="KW-0406">Ion transport</keyword>
<sequence length="721" mass="76791">MPRLPALKLLTLCVLSSIYTLPALGQTADDGVQTVVVSASADASAAGLSKTFGGGQVAKGGRVGLLGTMDLMDTPFNSTNFTQQFIQDQQAHSVADVLQSDPGVRVARGFGNYQEVYIIRGFPVNSDDLAYNGLNGVLPRQYIAAELLERVEVFRGANTFLNGATPGGGGIGGAINLLPKRAPNADLNEVSAGLQTGKQTYLATDIARRFGDEKRFGVRVNAAQRKGGSGVDNEDRDLQMAAVGADYRGRGFRLSADLGWQNSKLYNGRPAVNVGAGLAVPAAPDASANYGQPWDFSSERDVFGTLRGEWDISKDVVAWAAFGGRQGNELNRLGSTLNLTTAAGAGQLRRFDNAREDHIKTGELGVRAALHTGPVSHKLALTTTGFDLDSRNAYATSAYQNTSLYNPPVLVLPTLTTFGNNMADPRTTNKVTLVSEAVVDSMGFFNDTLLATVGVRHQNIRQQGFAYNTGKQNAYYNQGANTPIAAIVYKITPQVSVYANRVESLQQGAIAGSTAVNVGQIFDPYKSVQKEAGLKFDGGRYGATAALFTTSQPMSVLNPATKVFSIEGEQRNRGLELTAYGEPLRGLRVLGGATFLDATQQRTAGGVTDGKDVIGVPDTQMNVGVDWDVPGVRGFSLSARALHTSSQWANAANTQQLPSWNRLDLSTRYEFKVADHSVVLRARVDNVTDKNYWASAGGSQGTGYLVLGAPRTFGLTASTEF</sequence>
<evidence type="ECO:0000313" key="21">
    <source>
        <dbReference type="Proteomes" id="UP000469734"/>
    </source>
</evidence>
<dbReference type="Pfam" id="PF07715">
    <property type="entry name" value="Plug"/>
    <property type="match status" value="1"/>
</dbReference>
<evidence type="ECO:0000256" key="2">
    <source>
        <dbReference type="ARBA" id="ARBA00009810"/>
    </source>
</evidence>
<feature type="short sequence motif" description="TonB C-terminal box" evidence="15">
    <location>
        <begin position="704"/>
        <end position="721"/>
    </location>
</feature>
<comment type="subcellular location">
    <subcellularLocation>
        <location evidence="1 14">Cell outer membrane</location>
        <topology evidence="1 14">Multi-pass membrane protein</topology>
    </subcellularLocation>
</comment>
<dbReference type="InterPro" id="IPR012910">
    <property type="entry name" value="Plug_dom"/>
</dbReference>
<evidence type="ECO:0000256" key="15">
    <source>
        <dbReference type="PROSITE-ProRule" id="PRU10144"/>
    </source>
</evidence>
<dbReference type="RefSeq" id="WP_161052086.1">
    <property type="nucleotide sequence ID" value="NZ_WWCR01000037.1"/>
</dbReference>
<dbReference type="SUPFAM" id="SSF56935">
    <property type="entry name" value="Porins"/>
    <property type="match status" value="1"/>
</dbReference>
<dbReference type="Gene3D" id="2.40.170.20">
    <property type="entry name" value="TonB-dependent receptor, beta-barrel domain"/>
    <property type="match status" value="1"/>
</dbReference>
<dbReference type="AlphaFoldDB" id="A0A7X4H5X4"/>
<comment type="caution">
    <text evidence="20">The sequence shown here is derived from an EMBL/GenBank/DDBJ whole genome shotgun (WGS) entry which is preliminary data.</text>
</comment>
<evidence type="ECO:0000256" key="5">
    <source>
        <dbReference type="ARBA" id="ARBA00022496"/>
    </source>
</evidence>
<dbReference type="Proteomes" id="UP000469734">
    <property type="component" value="Unassembled WGS sequence"/>
</dbReference>
<dbReference type="NCBIfam" id="TIGR01783">
    <property type="entry name" value="TonB-siderophor"/>
    <property type="match status" value="1"/>
</dbReference>
<keyword evidence="10 16" id="KW-0798">TonB box</keyword>
<dbReference type="GO" id="GO:0015344">
    <property type="term" value="F:siderophore uptake transmembrane transporter activity"/>
    <property type="evidence" value="ECO:0007669"/>
    <property type="project" value="TreeGrafter"/>
</dbReference>
<dbReference type="EMBL" id="WWCR01000037">
    <property type="protein sequence ID" value="MYM75391.1"/>
    <property type="molecule type" value="Genomic_DNA"/>
</dbReference>
<evidence type="ECO:0000256" key="1">
    <source>
        <dbReference type="ARBA" id="ARBA00004571"/>
    </source>
</evidence>
<keyword evidence="7 17" id="KW-0732">Signal</keyword>
<name>A0A7X4H5X4_9BURK</name>
<dbReference type="InterPro" id="IPR037066">
    <property type="entry name" value="Plug_dom_sf"/>
</dbReference>
<dbReference type="Gene3D" id="2.170.130.10">
    <property type="entry name" value="TonB-dependent receptor, plug domain"/>
    <property type="match status" value="1"/>
</dbReference>
<dbReference type="InterPro" id="IPR000531">
    <property type="entry name" value="Beta-barrel_TonB"/>
</dbReference>
<dbReference type="Pfam" id="PF00593">
    <property type="entry name" value="TonB_dep_Rec_b-barrel"/>
    <property type="match status" value="1"/>
</dbReference>
<keyword evidence="5" id="KW-0410">Iron transport</keyword>
<accession>A0A7X4H5X4</accession>
<keyword evidence="3 14" id="KW-0813">Transport</keyword>